<dbReference type="InterPro" id="IPR005123">
    <property type="entry name" value="Oxoglu/Fe-dep_dioxygenase_dom"/>
</dbReference>
<sequence>MSLPLFDTEPQPAQPLAEGAVLLRGWAARQDAAWIATVRQVLAQQPLQAAFTAGGRPMSVRTSNCGEWGWAAAGLRGYGYTRSDPLSGRPWPAMPTFLQQQAQALAAQAGYPGFDPDVCLINAYAVGARMGLHHDADERDKAAPIVSVSLGLPCHFVWGGLQRSDPVRSLRLEHGDVLVWGGASRMVFHGVRPLPAGQHHLLGAERWNLTFRMAQRPYRG</sequence>
<dbReference type="Gene3D" id="2.60.120.590">
    <property type="entry name" value="Alpha-ketoglutarate-dependent dioxygenase AlkB-like"/>
    <property type="match status" value="1"/>
</dbReference>
<keyword evidence="9" id="KW-1185">Reference proteome</keyword>
<comment type="cofactor">
    <cofactor evidence="6">
        <name>Fe(2+)</name>
        <dbReference type="ChEBI" id="CHEBI:29033"/>
    </cofactor>
    <text evidence="6">Binds 1 Fe(2+) ion per subunit.</text>
</comment>
<dbReference type="InterPro" id="IPR037151">
    <property type="entry name" value="AlkB-like_sf"/>
</dbReference>
<feature type="binding site" evidence="6">
    <location>
        <position position="133"/>
    </location>
    <ligand>
        <name>Fe cation</name>
        <dbReference type="ChEBI" id="CHEBI:24875"/>
        <note>catalytic</note>
    </ligand>
</feature>
<name>A0A014QDW8_9BURK</name>
<feature type="binding site" evidence="6">
    <location>
        <position position="135"/>
    </location>
    <ligand>
        <name>Fe cation</name>
        <dbReference type="ChEBI" id="CHEBI:24875"/>
        <note>catalytic</note>
    </ligand>
</feature>
<dbReference type="Pfam" id="PF13532">
    <property type="entry name" value="2OG-FeII_Oxy_2"/>
    <property type="match status" value="1"/>
</dbReference>
<evidence type="ECO:0000259" key="7">
    <source>
        <dbReference type="PROSITE" id="PS51471"/>
    </source>
</evidence>
<dbReference type="EMBL" id="JBOK01000002">
    <property type="protein sequence ID" value="EXU81452.1"/>
    <property type="molecule type" value="Genomic_DNA"/>
</dbReference>
<accession>A0A014QDW8</accession>
<dbReference type="PROSITE" id="PS51471">
    <property type="entry name" value="FE2OG_OXY"/>
    <property type="match status" value="1"/>
</dbReference>
<evidence type="ECO:0000256" key="1">
    <source>
        <dbReference type="ARBA" id="ARBA00022723"/>
    </source>
</evidence>
<evidence type="ECO:0000256" key="3">
    <source>
        <dbReference type="ARBA" id="ARBA00023002"/>
    </source>
</evidence>
<evidence type="ECO:0000313" key="9">
    <source>
        <dbReference type="Proteomes" id="UP000020766"/>
    </source>
</evidence>
<keyword evidence="2" id="KW-0223">Dioxygenase</keyword>
<dbReference type="PATRIC" id="fig|1457173.3.peg.314"/>
<comment type="caution">
    <text evidence="8">The sequence shown here is derived from an EMBL/GenBank/DDBJ whole genome shotgun (WGS) entry which is preliminary data.</text>
</comment>
<dbReference type="Proteomes" id="UP000020766">
    <property type="component" value="Unassembled WGS sequence"/>
</dbReference>
<evidence type="ECO:0000256" key="5">
    <source>
        <dbReference type="PIRSR" id="PIRSR604574-1"/>
    </source>
</evidence>
<feature type="binding site" evidence="5">
    <location>
        <begin position="78"/>
        <end position="80"/>
    </location>
    <ligand>
        <name>substrate</name>
    </ligand>
</feature>
<dbReference type="GO" id="GO:0035515">
    <property type="term" value="F:oxidative RNA demethylase activity"/>
    <property type="evidence" value="ECO:0007669"/>
    <property type="project" value="TreeGrafter"/>
</dbReference>
<keyword evidence="1 6" id="KW-0479">Metal-binding</keyword>
<dbReference type="GO" id="GO:0005737">
    <property type="term" value="C:cytoplasm"/>
    <property type="evidence" value="ECO:0007669"/>
    <property type="project" value="TreeGrafter"/>
</dbReference>
<gene>
    <name evidence="8" type="ORF">AX13_06555</name>
</gene>
<feature type="binding site" evidence="5">
    <location>
        <position position="137"/>
    </location>
    <ligand>
        <name>substrate</name>
    </ligand>
</feature>
<dbReference type="GO" id="GO:0035513">
    <property type="term" value="P:oxidative RNA demethylation"/>
    <property type="evidence" value="ECO:0007669"/>
    <property type="project" value="TreeGrafter"/>
</dbReference>
<keyword evidence="4 6" id="KW-0408">Iron</keyword>
<dbReference type="PANTHER" id="PTHR16557:SF2">
    <property type="entry name" value="NUCLEIC ACID DIOXYGENASE ALKBH1"/>
    <property type="match status" value="1"/>
</dbReference>
<dbReference type="GO" id="GO:0035516">
    <property type="term" value="F:broad specificity oxidative DNA demethylase activity"/>
    <property type="evidence" value="ECO:0007669"/>
    <property type="project" value="TreeGrafter"/>
</dbReference>
<dbReference type="NCBIfam" id="NF011930">
    <property type="entry name" value="PRK15401.1"/>
    <property type="match status" value="1"/>
</dbReference>
<dbReference type="InterPro" id="IPR027450">
    <property type="entry name" value="AlkB-like"/>
</dbReference>
<keyword evidence="3" id="KW-0560">Oxidoreductase</keyword>
<dbReference type="GO" id="GO:0008198">
    <property type="term" value="F:ferrous iron binding"/>
    <property type="evidence" value="ECO:0007669"/>
    <property type="project" value="TreeGrafter"/>
</dbReference>
<feature type="domain" description="Fe2OG dioxygenase" evidence="7">
    <location>
        <begin position="115"/>
        <end position="215"/>
    </location>
</feature>
<feature type="binding site" evidence="5">
    <location>
        <position position="70"/>
    </location>
    <ligand>
        <name>substrate</name>
    </ligand>
</feature>
<evidence type="ECO:0000256" key="4">
    <source>
        <dbReference type="ARBA" id="ARBA00023004"/>
    </source>
</evidence>
<feature type="binding site" evidence="5">
    <location>
        <position position="163"/>
    </location>
    <ligand>
        <name>substrate</name>
    </ligand>
</feature>
<evidence type="ECO:0000256" key="6">
    <source>
        <dbReference type="PIRSR" id="PIRSR604574-2"/>
    </source>
</evidence>
<reference evidence="8 9" key="1">
    <citation type="submission" date="2014-01" db="EMBL/GenBank/DDBJ databases">
        <title>Interspecies Systems Biology Uncovers Metabolites Affecting C. elegans Gene Expression and Life History Traits.</title>
        <authorList>
            <person name="Watson E."/>
            <person name="Macneil L.T."/>
            <person name="Ritter A.D."/>
            <person name="Yilmaz L.S."/>
            <person name="Rosebrock A.P."/>
            <person name="Caudy A.A."/>
            <person name="Walhout A.J."/>
        </authorList>
    </citation>
    <scope>NUCLEOTIDE SEQUENCE [LARGE SCALE GENOMIC DNA]</scope>
    <source>
        <strain evidence="8 9">DA1877</strain>
    </source>
</reference>
<dbReference type="PANTHER" id="PTHR16557">
    <property type="entry name" value="ALKYLATED DNA REPAIR PROTEIN ALKB-RELATED"/>
    <property type="match status" value="1"/>
</dbReference>
<dbReference type="InterPro" id="IPR004574">
    <property type="entry name" value="Alkb"/>
</dbReference>
<feature type="binding site" evidence="6">
    <location>
        <position position="189"/>
    </location>
    <ligand>
        <name>Fe cation</name>
        <dbReference type="ChEBI" id="CHEBI:24875"/>
        <note>catalytic</note>
    </ligand>
</feature>
<dbReference type="SUPFAM" id="SSF51197">
    <property type="entry name" value="Clavaminate synthase-like"/>
    <property type="match status" value="1"/>
</dbReference>
<evidence type="ECO:0000256" key="2">
    <source>
        <dbReference type="ARBA" id="ARBA00022964"/>
    </source>
</evidence>
<dbReference type="RefSeq" id="WP_043378266.1">
    <property type="nucleotide sequence ID" value="NZ_JBOK01000002.1"/>
</dbReference>
<feature type="binding site" evidence="5">
    <location>
        <begin position="206"/>
        <end position="212"/>
    </location>
    <ligand>
        <name>2-oxoglutarate</name>
        <dbReference type="ChEBI" id="CHEBI:16810"/>
    </ligand>
</feature>
<evidence type="ECO:0000313" key="8">
    <source>
        <dbReference type="EMBL" id="EXU81452.1"/>
    </source>
</evidence>
<dbReference type="AlphaFoldDB" id="A0A014QDW8"/>
<protein>
    <recommendedName>
        <fullName evidence="7">Fe2OG dioxygenase domain-containing protein</fullName>
    </recommendedName>
</protein>
<feature type="binding site" evidence="5">
    <location>
        <begin position="122"/>
        <end position="124"/>
    </location>
    <ligand>
        <name>2-oxoglutarate</name>
        <dbReference type="ChEBI" id="CHEBI:16810"/>
    </ligand>
</feature>
<proteinExistence type="predicted"/>
<dbReference type="STRING" id="225991.MA05_01465"/>
<organism evidence="8 9">
    <name type="scientific">Comamonas aquatica DA1877</name>
    <dbReference type="NCBI Taxonomy" id="1457173"/>
    <lineage>
        <taxon>Bacteria</taxon>
        <taxon>Pseudomonadati</taxon>
        <taxon>Pseudomonadota</taxon>
        <taxon>Betaproteobacteria</taxon>
        <taxon>Burkholderiales</taxon>
        <taxon>Comamonadaceae</taxon>
        <taxon>Comamonas</taxon>
    </lineage>
</organism>